<keyword evidence="1" id="KW-0227">DNA damage</keyword>
<feature type="compositionally biased region" description="Polar residues" evidence="4">
    <location>
        <begin position="1"/>
        <end position="11"/>
    </location>
</feature>
<dbReference type="Proteomes" id="UP001556367">
    <property type="component" value="Unassembled WGS sequence"/>
</dbReference>
<evidence type="ECO:0000313" key="7">
    <source>
        <dbReference type="Proteomes" id="UP001556367"/>
    </source>
</evidence>
<dbReference type="Gene3D" id="3.40.470.10">
    <property type="entry name" value="Uracil-DNA glycosylase-like domain"/>
    <property type="match status" value="1"/>
</dbReference>
<proteinExistence type="predicted"/>
<keyword evidence="7" id="KW-1185">Reference proteome</keyword>
<accession>A0ABR3JB67</accession>
<protein>
    <recommendedName>
        <fullName evidence="5">Uracil-DNA glycosylase-like domain-containing protein</fullName>
    </recommendedName>
</protein>
<dbReference type="Pfam" id="PF03167">
    <property type="entry name" value="UDG"/>
    <property type="match status" value="1"/>
</dbReference>
<dbReference type="InterPro" id="IPR005122">
    <property type="entry name" value="Uracil-DNA_glycosylase-like"/>
</dbReference>
<feature type="domain" description="Uracil-DNA glycosylase-like" evidence="5">
    <location>
        <begin position="133"/>
        <end position="205"/>
    </location>
</feature>
<dbReference type="CDD" id="cd10028">
    <property type="entry name" value="UDG-F2_TDG_MUG"/>
    <property type="match status" value="1"/>
</dbReference>
<feature type="compositionally biased region" description="Polar residues" evidence="4">
    <location>
        <begin position="39"/>
        <end position="76"/>
    </location>
</feature>
<sequence>MEEAGNASQDVVNAAETGEEGDDGTPTERSTAEFRLTLQRFSYGSGSQDSLKLPLTSQPQSNRPRTRSPSAGANTATPSTPRRSPRKRALEAGSPSPSKRTKSSTQLPVPPSPGGKRGYAPPEMYAHLSGLMDYLQPGLDVVFCGINPGYKSAQIGHHFGHHSNHFYRVLHESGFTDVRLPPEEDTTLPARFNIGMTNLVDRPTSDVIFFLPHNRHTVLLLLLT</sequence>
<dbReference type="PANTHER" id="PTHR12159">
    <property type="entry name" value="G/T AND G/U MISMATCH-SPECIFIC DNA GLYCOSYLASE"/>
    <property type="match status" value="1"/>
</dbReference>
<dbReference type="InterPro" id="IPR015637">
    <property type="entry name" value="MUG/TDG"/>
</dbReference>
<keyword evidence="2" id="KW-0378">Hydrolase</keyword>
<dbReference type="EMBL" id="JASNQZ010000010">
    <property type="protein sequence ID" value="KAL0952939.1"/>
    <property type="molecule type" value="Genomic_DNA"/>
</dbReference>
<gene>
    <name evidence="6" type="ORF">HGRIS_007152</name>
</gene>
<evidence type="ECO:0000313" key="6">
    <source>
        <dbReference type="EMBL" id="KAL0952939.1"/>
    </source>
</evidence>
<name>A0ABR3JB67_9AGAR</name>
<dbReference type="PANTHER" id="PTHR12159:SF9">
    <property type="entry name" value="G_T MISMATCH-SPECIFIC THYMINE DNA GLYCOSYLASE"/>
    <property type="match status" value="1"/>
</dbReference>
<evidence type="ECO:0000259" key="5">
    <source>
        <dbReference type="Pfam" id="PF03167"/>
    </source>
</evidence>
<keyword evidence="3" id="KW-0234">DNA repair</keyword>
<dbReference type="InterPro" id="IPR036895">
    <property type="entry name" value="Uracil-DNA_glycosylase-like_sf"/>
</dbReference>
<feature type="region of interest" description="Disordered" evidence="4">
    <location>
        <begin position="1"/>
        <end position="121"/>
    </location>
</feature>
<dbReference type="SUPFAM" id="SSF52141">
    <property type="entry name" value="Uracil-DNA glycosylase-like"/>
    <property type="match status" value="1"/>
</dbReference>
<evidence type="ECO:0000256" key="3">
    <source>
        <dbReference type="ARBA" id="ARBA00023204"/>
    </source>
</evidence>
<evidence type="ECO:0000256" key="2">
    <source>
        <dbReference type="ARBA" id="ARBA00022801"/>
    </source>
</evidence>
<evidence type="ECO:0000256" key="1">
    <source>
        <dbReference type="ARBA" id="ARBA00022763"/>
    </source>
</evidence>
<reference evidence="7" key="1">
    <citation type="submission" date="2024-06" db="EMBL/GenBank/DDBJ databases">
        <title>Multi-omics analyses provide insights into the biosynthesis of the anticancer antibiotic pleurotin in Hohenbuehelia grisea.</title>
        <authorList>
            <person name="Weaver J.A."/>
            <person name="Alberti F."/>
        </authorList>
    </citation>
    <scope>NUCLEOTIDE SEQUENCE [LARGE SCALE GENOMIC DNA]</scope>
    <source>
        <strain evidence="7">T-177</strain>
    </source>
</reference>
<evidence type="ECO:0000256" key="4">
    <source>
        <dbReference type="SAM" id="MobiDB-lite"/>
    </source>
</evidence>
<organism evidence="6 7">
    <name type="scientific">Hohenbuehelia grisea</name>
    <dbReference type="NCBI Taxonomy" id="104357"/>
    <lineage>
        <taxon>Eukaryota</taxon>
        <taxon>Fungi</taxon>
        <taxon>Dikarya</taxon>
        <taxon>Basidiomycota</taxon>
        <taxon>Agaricomycotina</taxon>
        <taxon>Agaricomycetes</taxon>
        <taxon>Agaricomycetidae</taxon>
        <taxon>Agaricales</taxon>
        <taxon>Pleurotineae</taxon>
        <taxon>Pleurotaceae</taxon>
        <taxon>Hohenbuehelia</taxon>
    </lineage>
</organism>
<comment type="caution">
    <text evidence="6">The sequence shown here is derived from an EMBL/GenBank/DDBJ whole genome shotgun (WGS) entry which is preliminary data.</text>
</comment>